<dbReference type="PANTHER" id="PTHR43861">
    <property type="entry name" value="TRANS-ACONITATE 2-METHYLTRANSFERASE-RELATED"/>
    <property type="match status" value="1"/>
</dbReference>
<evidence type="ECO:0000313" key="5">
    <source>
        <dbReference type="Proteomes" id="UP000054383"/>
    </source>
</evidence>
<evidence type="ECO:0000256" key="1">
    <source>
        <dbReference type="ARBA" id="ARBA00022603"/>
    </source>
</evidence>
<dbReference type="InterPro" id="IPR029063">
    <property type="entry name" value="SAM-dependent_MTases_sf"/>
</dbReference>
<dbReference type="Proteomes" id="UP000054383">
    <property type="component" value="Unassembled WGS sequence"/>
</dbReference>
<dbReference type="AlphaFoldDB" id="A0A0U1LI30"/>
<dbReference type="GO" id="GO:0032259">
    <property type="term" value="P:methylation"/>
    <property type="evidence" value="ECO:0007669"/>
    <property type="project" value="UniProtKB-KW"/>
</dbReference>
<dbReference type="CDD" id="cd02440">
    <property type="entry name" value="AdoMet_MTases"/>
    <property type="match status" value="1"/>
</dbReference>
<evidence type="ECO:0000259" key="3">
    <source>
        <dbReference type="Pfam" id="PF13649"/>
    </source>
</evidence>
<dbReference type="OrthoDB" id="540004at2759"/>
<dbReference type="Gene3D" id="3.40.50.150">
    <property type="entry name" value="Vaccinia Virus protein VP39"/>
    <property type="match status" value="1"/>
</dbReference>
<sequence>MSECTDSHQIKDDIKRAYDDIARIYLDWTQPSHRRRLSYVESMLQYLDPTKDKLQVNILELGCGAGAPCTQLLSSRGYNVTANDISDAQISLARNRLPSSVNLIQADMMQLQFSPQDFDAVLALYSVIHLPRNEQTTMLHRIFDWLKPGGLVLANFAATEFVSSTHPSWLGSSQGAMHWSGWGRNKTNRILLDIGYEIEIDEIMEDFEEQNGVSQGVSFHWILAKKC</sequence>
<dbReference type="STRING" id="28573.A0A0U1LI30"/>
<feature type="domain" description="Methyltransferase" evidence="3">
    <location>
        <begin position="58"/>
        <end position="150"/>
    </location>
</feature>
<accession>A0A0U1LI30</accession>
<evidence type="ECO:0000256" key="2">
    <source>
        <dbReference type="ARBA" id="ARBA00022679"/>
    </source>
</evidence>
<dbReference type="SUPFAM" id="SSF53335">
    <property type="entry name" value="S-adenosyl-L-methionine-dependent methyltransferases"/>
    <property type="match status" value="1"/>
</dbReference>
<name>A0A0U1LI30_TALIS</name>
<evidence type="ECO:0000313" key="4">
    <source>
        <dbReference type="EMBL" id="CRG82673.1"/>
    </source>
</evidence>
<dbReference type="OMA" id="GAMHWSG"/>
<dbReference type="Pfam" id="PF13649">
    <property type="entry name" value="Methyltransf_25"/>
    <property type="match status" value="1"/>
</dbReference>
<reference evidence="4 5" key="1">
    <citation type="submission" date="2015-04" db="EMBL/GenBank/DDBJ databases">
        <authorList>
            <person name="Syromyatnikov M.Y."/>
            <person name="Popov V.N."/>
        </authorList>
    </citation>
    <scope>NUCLEOTIDE SEQUENCE [LARGE SCALE GENOMIC DNA]</scope>
    <source>
        <strain evidence="4">WF-38-12</strain>
    </source>
</reference>
<organism evidence="4 5">
    <name type="scientific">Talaromyces islandicus</name>
    <name type="common">Penicillium islandicum</name>
    <dbReference type="NCBI Taxonomy" id="28573"/>
    <lineage>
        <taxon>Eukaryota</taxon>
        <taxon>Fungi</taxon>
        <taxon>Dikarya</taxon>
        <taxon>Ascomycota</taxon>
        <taxon>Pezizomycotina</taxon>
        <taxon>Eurotiomycetes</taxon>
        <taxon>Eurotiomycetidae</taxon>
        <taxon>Eurotiales</taxon>
        <taxon>Trichocomaceae</taxon>
        <taxon>Talaromyces</taxon>
        <taxon>Talaromyces sect. Islandici</taxon>
    </lineage>
</organism>
<dbReference type="GO" id="GO:0008168">
    <property type="term" value="F:methyltransferase activity"/>
    <property type="evidence" value="ECO:0007669"/>
    <property type="project" value="UniProtKB-KW"/>
</dbReference>
<gene>
    <name evidence="4" type="ORF">PISL3812_00017</name>
</gene>
<protein>
    <recommendedName>
        <fullName evidence="3">Methyltransferase domain-containing protein</fullName>
    </recommendedName>
</protein>
<keyword evidence="1" id="KW-0489">Methyltransferase</keyword>
<keyword evidence="2" id="KW-0808">Transferase</keyword>
<dbReference type="EMBL" id="CVMT01000001">
    <property type="protein sequence ID" value="CRG82673.1"/>
    <property type="molecule type" value="Genomic_DNA"/>
</dbReference>
<keyword evidence="5" id="KW-1185">Reference proteome</keyword>
<dbReference type="InterPro" id="IPR041698">
    <property type="entry name" value="Methyltransf_25"/>
</dbReference>
<proteinExistence type="predicted"/>
<dbReference type="PANTHER" id="PTHR43861:SF1">
    <property type="entry name" value="TRANS-ACONITATE 2-METHYLTRANSFERASE"/>
    <property type="match status" value="1"/>
</dbReference>